<organism evidence="2 3">
    <name type="scientific">Pedobacter aquae</name>
    <dbReference type="NCBI Taxonomy" id="2605747"/>
    <lineage>
        <taxon>Bacteria</taxon>
        <taxon>Pseudomonadati</taxon>
        <taxon>Bacteroidota</taxon>
        <taxon>Sphingobacteriia</taxon>
        <taxon>Sphingobacteriales</taxon>
        <taxon>Sphingobacteriaceae</taxon>
        <taxon>Pedobacter</taxon>
    </lineage>
</organism>
<reference evidence="2 3" key="1">
    <citation type="submission" date="2019-08" db="EMBL/GenBank/DDBJ databases">
        <title>Pedobacter sp. nov., isolated from Han river, South Korea.</title>
        <authorList>
            <person name="Lee D.-H."/>
            <person name="Kim Y.-S."/>
            <person name="Hwang E.-M."/>
            <person name="Le Tran T.C."/>
            <person name="Cha C.-J."/>
        </authorList>
    </citation>
    <scope>NUCLEOTIDE SEQUENCE [LARGE SCALE GENOMIC DNA]</scope>
    <source>
        <strain evidence="2 3">CJ43</strain>
    </source>
</reference>
<protein>
    <submittedName>
        <fullName evidence="2">DUF4783 domain-containing protein</fullName>
    </submittedName>
</protein>
<dbReference type="KEGG" id="pej:FYC62_02045"/>
<dbReference type="Proteomes" id="UP000323653">
    <property type="component" value="Chromosome"/>
</dbReference>
<gene>
    <name evidence="2" type="ORF">FYC62_02045</name>
</gene>
<feature type="chain" id="PRO_5022945875" evidence="1">
    <location>
        <begin position="19"/>
        <end position="128"/>
    </location>
</feature>
<feature type="signal peptide" evidence="1">
    <location>
        <begin position="1"/>
        <end position="18"/>
    </location>
</feature>
<name>A0A5C0VFB4_9SPHI</name>
<dbReference type="EMBL" id="CP043329">
    <property type="protein sequence ID" value="QEK50582.1"/>
    <property type="molecule type" value="Genomic_DNA"/>
</dbReference>
<dbReference type="RefSeq" id="WP_149073732.1">
    <property type="nucleotide sequence ID" value="NZ_CP043329.1"/>
</dbReference>
<dbReference type="Pfam" id="PF16022">
    <property type="entry name" value="DUF4783"/>
    <property type="match status" value="1"/>
</dbReference>
<evidence type="ECO:0000313" key="2">
    <source>
        <dbReference type="EMBL" id="QEK50582.1"/>
    </source>
</evidence>
<accession>A0A5C0VFB4</accession>
<evidence type="ECO:0000256" key="1">
    <source>
        <dbReference type="SAM" id="SignalP"/>
    </source>
</evidence>
<proteinExistence type="predicted"/>
<evidence type="ECO:0000313" key="3">
    <source>
        <dbReference type="Proteomes" id="UP000323653"/>
    </source>
</evidence>
<dbReference type="InterPro" id="IPR031977">
    <property type="entry name" value="DUF4783"/>
</dbReference>
<dbReference type="Gene3D" id="3.10.450.50">
    <property type="match status" value="1"/>
</dbReference>
<sequence length="128" mass="14534">MKPAFTILFLFLFKTALSFDVIDEVSNAFKTGNSKELSKYFSSTIELSILNEEEIYSGSQAEIILKDFFLKHPPIATKIIHKVISNANYKFGVLVLTTSKGNFRVSYELKNMGGKFLINQIRIEENKA</sequence>
<dbReference type="AlphaFoldDB" id="A0A5C0VFB4"/>
<keyword evidence="1" id="KW-0732">Signal</keyword>
<keyword evidence="3" id="KW-1185">Reference proteome</keyword>